<sequence length="296" mass="35212">MKKNIFVFLLFAFSSLIFSQHNQLNSYSKATYMLYKNYKSLKKSGDKVIDSIGFNIIKNDTLIMIIGYKEKGVKVLYEEKDSIFLERYKQLVFNKKYQNKEERLKPTMKIWKDEVKIYFDKSVSKYNSKKLSEFIHYLDEEIDSLKITVVKDKDKSNYFIYSISDTNEVNLDARIRGNDGYYLLWNNKQNIYSCSLKINQKKNLNEEQILTYLKINFIRSLGYFYQELGNSDCNSYFSICKSDKKEFGNKDLEILKYHYSYGICKGSNIETFEKNHKDAKEALKKGNTKFYFLHNE</sequence>
<feature type="signal peptide" evidence="1">
    <location>
        <begin position="1"/>
        <end position="19"/>
    </location>
</feature>
<gene>
    <name evidence="2" type="ORF">QLS65_15720</name>
</gene>
<evidence type="ECO:0000256" key="1">
    <source>
        <dbReference type="SAM" id="SignalP"/>
    </source>
</evidence>
<keyword evidence="3" id="KW-1185">Reference proteome</keyword>
<feature type="chain" id="PRO_5046390602" evidence="1">
    <location>
        <begin position="20"/>
        <end position="296"/>
    </location>
</feature>
<accession>A0ABT6VDM9</accession>
<evidence type="ECO:0000313" key="3">
    <source>
        <dbReference type="Proteomes" id="UP001243403"/>
    </source>
</evidence>
<dbReference type="RefSeq" id="WP_282718623.1">
    <property type="nucleotide sequence ID" value="NZ_JASCRZ010000009.1"/>
</dbReference>
<reference evidence="2 3" key="1">
    <citation type="submission" date="2023-04" db="EMBL/GenBank/DDBJ databases">
        <title>Two novel species of Flavobacterium.</title>
        <authorList>
            <person name="Liu Q."/>
            <person name="Xin Y.-H."/>
        </authorList>
    </citation>
    <scope>NUCLEOTIDE SEQUENCE [LARGE SCALE GENOMIC DNA]</scope>
    <source>
        <strain evidence="2 3">LB1P51</strain>
    </source>
</reference>
<organism evidence="2 3">
    <name type="scientific">Flavobacterium algoritolerans</name>
    <dbReference type="NCBI Taxonomy" id="3041254"/>
    <lineage>
        <taxon>Bacteria</taxon>
        <taxon>Pseudomonadati</taxon>
        <taxon>Bacteroidota</taxon>
        <taxon>Flavobacteriia</taxon>
        <taxon>Flavobacteriales</taxon>
        <taxon>Flavobacteriaceae</taxon>
        <taxon>Flavobacterium</taxon>
    </lineage>
</organism>
<protein>
    <submittedName>
        <fullName evidence="2">Uncharacterized protein</fullName>
    </submittedName>
</protein>
<keyword evidence="1" id="KW-0732">Signal</keyword>
<proteinExistence type="predicted"/>
<dbReference type="Proteomes" id="UP001243403">
    <property type="component" value="Unassembled WGS sequence"/>
</dbReference>
<dbReference type="EMBL" id="JASCRZ010000009">
    <property type="protein sequence ID" value="MDI5896341.1"/>
    <property type="molecule type" value="Genomic_DNA"/>
</dbReference>
<comment type="caution">
    <text evidence="2">The sequence shown here is derived from an EMBL/GenBank/DDBJ whole genome shotgun (WGS) entry which is preliminary data.</text>
</comment>
<name>A0ABT6VDM9_9FLAO</name>
<evidence type="ECO:0000313" key="2">
    <source>
        <dbReference type="EMBL" id="MDI5896341.1"/>
    </source>
</evidence>